<feature type="region of interest" description="Disordered" evidence="1">
    <location>
        <begin position="130"/>
        <end position="158"/>
    </location>
</feature>
<gene>
    <name evidence="2" type="ORF">EZS28_029623</name>
</gene>
<dbReference type="EMBL" id="SNRW01011670">
    <property type="protein sequence ID" value="KAA6374850.1"/>
    <property type="molecule type" value="Genomic_DNA"/>
</dbReference>
<accession>A0A5J4UXE1</accession>
<proteinExistence type="predicted"/>
<evidence type="ECO:0000313" key="3">
    <source>
        <dbReference type="Proteomes" id="UP000324800"/>
    </source>
</evidence>
<name>A0A5J4UXE1_9EUKA</name>
<evidence type="ECO:0000313" key="2">
    <source>
        <dbReference type="EMBL" id="KAA6374850.1"/>
    </source>
</evidence>
<evidence type="ECO:0000256" key="1">
    <source>
        <dbReference type="SAM" id="MobiDB-lite"/>
    </source>
</evidence>
<comment type="caution">
    <text evidence="2">The sequence shown here is derived from an EMBL/GenBank/DDBJ whole genome shotgun (WGS) entry which is preliminary data.</text>
</comment>
<dbReference type="AlphaFoldDB" id="A0A5J4UXE1"/>
<organism evidence="2 3">
    <name type="scientific">Streblomastix strix</name>
    <dbReference type="NCBI Taxonomy" id="222440"/>
    <lineage>
        <taxon>Eukaryota</taxon>
        <taxon>Metamonada</taxon>
        <taxon>Preaxostyla</taxon>
        <taxon>Oxymonadida</taxon>
        <taxon>Streblomastigidae</taxon>
        <taxon>Streblomastix</taxon>
    </lineage>
</organism>
<dbReference type="Proteomes" id="UP000324800">
    <property type="component" value="Unassembled WGS sequence"/>
</dbReference>
<reference evidence="2 3" key="1">
    <citation type="submission" date="2019-03" db="EMBL/GenBank/DDBJ databases">
        <title>Single cell metagenomics reveals metabolic interactions within the superorganism composed of flagellate Streblomastix strix and complex community of Bacteroidetes bacteria on its surface.</title>
        <authorList>
            <person name="Treitli S.C."/>
            <person name="Kolisko M."/>
            <person name="Husnik F."/>
            <person name="Keeling P."/>
            <person name="Hampl V."/>
        </authorList>
    </citation>
    <scope>NUCLEOTIDE SEQUENCE [LARGE SCALE GENOMIC DNA]</scope>
    <source>
        <strain evidence="2">ST1C</strain>
    </source>
</reference>
<sequence length="158" mass="17550">MVCVNKKDRFNQDIGQLQDDVQDINTELARQTHFRGYFTTNDEILALSGVSKGDYAYSAVDFLVWIYDTSWYETDQIVPDQVTPASDSLHQESIVSGYAGISNEYSGSDHKHLLQVSAVLPANDFATDEEGTANSYARSDHTHHVNLSSSVPKRDSGT</sequence>
<protein>
    <submittedName>
        <fullName evidence="2">Uncharacterized protein</fullName>
    </submittedName>
</protein>